<dbReference type="InterPro" id="IPR044855">
    <property type="entry name" value="CoA-Trfase_III_dom3_sf"/>
</dbReference>
<dbReference type="Pfam" id="PF02515">
    <property type="entry name" value="CoA_transf_3"/>
    <property type="match status" value="1"/>
</dbReference>
<evidence type="ECO:0000313" key="3">
    <source>
        <dbReference type="Proteomes" id="UP000515733"/>
    </source>
</evidence>
<evidence type="ECO:0000313" key="2">
    <source>
        <dbReference type="EMBL" id="CAB1368496.1"/>
    </source>
</evidence>
<dbReference type="PANTHER" id="PTHR48228:SF6">
    <property type="entry name" value="L-CARNITINE COA-TRANSFERASE"/>
    <property type="match status" value="1"/>
</dbReference>
<gene>
    <name evidence="2" type="ORF">DENOEST_1331</name>
</gene>
<dbReference type="AlphaFoldDB" id="A0A6S6XR74"/>
<dbReference type="OrthoDB" id="5294844at2"/>
<dbReference type="GO" id="GO:0043961">
    <property type="term" value="F:succinyl-CoA:(R)-citramalate CoA-transferase activity"/>
    <property type="evidence" value="ECO:0007669"/>
    <property type="project" value="UniProtKB-EC"/>
</dbReference>
<dbReference type="EC" id="2.8.3.20" evidence="2"/>
<protein>
    <submittedName>
        <fullName evidence="2">Succinyl-CoA--D-citramalate CoA-transferase</fullName>
        <ecNumber evidence="2">2.8.3.20</ecNumber>
    </submittedName>
</protein>
<dbReference type="Gene3D" id="3.40.50.10540">
    <property type="entry name" value="Crotonobetainyl-coa:carnitine coa-transferase, domain 1"/>
    <property type="match status" value="1"/>
</dbReference>
<dbReference type="EMBL" id="LR778301">
    <property type="protein sequence ID" value="CAB1368496.1"/>
    <property type="molecule type" value="Genomic_DNA"/>
</dbReference>
<dbReference type="PANTHER" id="PTHR48228">
    <property type="entry name" value="SUCCINYL-COA--D-CITRAMALATE COA-TRANSFERASE"/>
    <property type="match status" value="1"/>
</dbReference>
<evidence type="ECO:0000256" key="1">
    <source>
        <dbReference type="ARBA" id="ARBA00022679"/>
    </source>
</evidence>
<sequence>MASAPDKPLSGVRVIEFGTLIAGPFCSRILAEFGAEVIKIESPGEGDPLRKWRKMHGDTSLWWFVQSRNKKSVTVNLKHPEGIEVIRRLVGEADMVVENFRPGVMEKLGLGWESLSSLNPGLVMVRLSGFGQTGPMARQPGFGAVGEAMGGLRYVTGFSDRPPVKTGISIGDSIAALWGAIGGLMALRHREVNGGAGQVVDVALYEAVFAMMESLVPEFDVFGFIRERTGNVMPGITPSNTYTSRDGKHVTIGANGDAIFRRFMSAIGRPDLAEDPALADNAGRDGRAAEIYGVIADWVAAHDEATVLNTAARAETPASRIYSVADMFQDPQFLARGMLEQASLPGGGKFRIPGVVPKLSETPGSTEWIGPALGEHTDAVLAELGYSSGEVERLRSLRAV</sequence>
<accession>A0A6S6XR74</accession>
<dbReference type="RefSeq" id="WP_145769609.1">
    <property type="nucleotide sequence ID" value="NZ_LR778301.1"/>
</dbReference>
<name>A0A6S6XR74_9PROT</name>
<keyword evidence="3" id="KW-1185">Reference proteome</keyword>
<dbReference type="KEGG" id="doe:DENOEST_1331"/>
<proteinExistence type="predicted"/>
<dbReference type="InterPro" id="IPR003673">
    <property type="entry name" value="CoA-Trfase_fam_III"/>
</dbReference>
<keyword evidence="1 2" id="KW-0808">Transferase</keyword>
<dbReference type="SUPFAM" id="SSF89796">
    <property type="entry name" value="CoA-transferase family III (CaiB/BaiF)"/>
    <property type="match status" value="1"/>
</dbReference>
<dbReference type="Gene3D" id="3.30.1540.10">
    <property type="entry name" value="formyl-coa transferase, domain 3"/>
    <property type="match status" value="1"/>
</dbReference>
<organism evidence="2 3">
    <name type="scientific">Denitratisoma oestradiolicum</name>
    <dbReference type="NCBI Taxonomy" id="311182"/>
    <lineage>
        <taxon>Bacteria</taxon>
        <taxon>Pseudomonadati</taxon>
        <taxon>Pseudomonadota</taxon>
        <taxon>Betaproteobacteria</taxon>
        <taxon>Nitrosomonadales</taxon>
        <taxon>Sterolibacteriaceae</taxon>
        <taxon>Denitratisoma</taxon>
    </lineage>
</organism>
<reference evidence="2 3" key="1">
    <citation type="submission" date="2020-03" db="EMBL/GenBank/DDBJ databases">
        <authorList>
            <consortium name="Genoscope - CEA"/>
            <person name="William W."/>
        </authorList>
    </citation>
    <scope>NUCLEOTIDE SEQUENCE [LARGE SCALE GENOMIC DNA]</scope>
    <source>
        <strain evidence="3">DSM 16959</strain>
    </source>
</reference>
<dbReference type="Proteomes" id="UP000515733">
    <property type="component" value="Chromosome"/>
</dbReference>
<dbReference type="InterPro" id="IPR023606">
    <property type="entry name" value="CoA-Trfase_III_dom_1_sf"/>
</dbReference>
<dbReference type="InterPro" id="IPR050509">
    <property type="entry name" value="CoA-transferase_III"/>
</dbReference>